<gene>
    <name evidence="1" type="ordered locus">BBR47_35540</name>
</gene>
<name>C0ZFH2_BREBN</name>
<evidence type="ECO:0000313" key="1">
    <source>
        <dbReference type="EMBL" id="BAH44531.1"/>
    </source>
</evidence>
<accession>C0ZFH2</accession>
<dbReference type="RefSeq" id="WP_015891828.1">
    <property type="nucleotide sequence ID" value="NC_012491.1"/>
</dbReference>
<dbReference type="STRING" id="358681.BBR47_35540"/>
<dbReference type="AlphaFoldDB" id="C0ZFH2"/>
<dbReference type="HOGENOM" id="CLU_1623990_0_0_9"/>
<dbReference type="Proteomes" id="UP000001877">
    <property type="component" value="Chromosome"/>
</dbReference>
<dbReference type="KEGG" id="bbe:BBR47_35540"/>
<protein>
    <submittedName>
        <fullName evidence="1">Uncharacterized protein</fullName>
    </submittedName>
</protein>
<reference evidence="1 2" key="1">
    <citation type="submission" date="2005-03" db="EMBL/GenBank/DDBJ databases">
        <title>Brevibacillus brevis strain 47, complete genome.</title>
        <authorList>
            <person name="Hosoyama A."/>
            <person name="Yamada R."/>
            <person name="Hongo Y."/>
            <person name="Terui Y."/>
            <person name="Ankai A."/>
            <person name="Masuyama W."/>
            <person name="Sekiguchi M."/>
            <person name="Takeda T."/>
            <person name="Asano K."/>
            <person name="Ohji S."/>
            <person name="Ichikawa N."/>
            <person name="Narita S."/>
            <person name="Aoki N."/>
            <person name="Miura H."/>
            <person name="Matsushita S."/>
            <person name="Sekigawa T."/>
            <person name="Yamagata H."/>
            <person name="Yoshikawa H."/>
            <person name="Udaka S."/>
            <person name="Tanikawa S."/>
            <person name="Fujita N."/>
        </authorList>
    </citation>
    <scope>NUCLEOTIDE SEQUENCE [LARGE SCALE GENOMIC DNA]</scope>
    <source>
        <strain evidence="2">47 / JCM 6285 / NBRC 100599</strain>
    </source>
</reference>
<evidence type="ECO:0000313" key="2">
    <source>
        <dbReference type="Proteomes" id="UP000001877"/>
    </source>
</evidence>
<organism evidence="1 2">
    <name type="scientific">Brevibacillus brevis (strain 47 / JCM 6285 / NBRC 100599)</name>
    <dbReference type="NCBI Taxonomy" id="358681"/>
    <lineage>
        <taxon>Bacteria</taxon>
        <taxon>Bacillati</taxon>
        <taxon>Bacillota</taxon>
        <taxon>Bacilli</taxon>
        <taxon>Bacillales</taxon>
        <taxon>Paenibacillaceae</taxon>
        <taxon>Brevibacillus</taxon>
    </lineage>
</organism>
<proteinExistence type="predicted"/>
<dbReference type="EMBL" id="AP008955">
    <property type="protein sequence ID" value="BAH44531.1"/>
    <property type="molecule type" value="Genomic_DNA"/>
</dbReference>
<sequence length="163" mass="18875">MGTRLVIHERVLKKVNLIKLSHNVNIVVDVIDNQSENAKYDPISNKIFINPMNVLNHKMNEYPDLELEEVTELVFCHELGHAFDPLRPNNEQLQAVAQKAICDQSEKSVNDYLDLMVKAEKNAWLNGKQFVSESLRSVYDDDNQKNIARCREMYLNALKNYLT</sequence>
<keyword evidence="2" id="KW-1185">Reference proteome</keyword>